<organismHost>
    <name type="scientific">Pseudomonas aeruginosa</name>
    <dbReference type="NCBI Taxonomy" id="287"/>
</organismHost>
<evidence type="ECO:0000313" key="1">
    <source>
        <dbReference type="EMBL" id="CAP45413.1"/>
    </source>
</evidence>
<dbReference type="OrthoDB" id="12602at10239"/>
<dbReference type="GeneID" id="5896711"/>
<reference evidence="2" key="1">
    <citation type="journal article" date="2008" name="Virology">
        <title>The intron-containing genome of the lytic Pseudomonas phage LUZ24 resembles the temperate phage PaP3.</title>
        <authorList>
            <person name="Ceyssens P.J."/>
            <person name="Hertveldt K."/>
            <person name="Ackermann H.W."/>
            <person name="Noben J.P."/>
            <person name="Demeke M."/>
            <person name="Volckaert G."/>
            <person name="Lavigne R."/>
        </authorList>
    </citation>
    <scope>NUCLEOTIDE SEQUENCE [LARGE SCALE GENOMIC DNA]</scope>
</reference>
<name>A9J6V5_BPLUZ</name>
<keyword evidence="2" id="KW-1185">Reference proteome</keyword>
<organism evidence="1 2">
    <name type="scientific">Pseudomonas phage LUZ24</name>
    <dbReference type="NCBI Taxonomy" id="484895"/>
    <lineage>
        <taxon>Viruses</taxon>
        <taxon>Duplodnaviria</taxon>
        <taxon>Heunggongvirae</taxon>
        <taxon>Uroviricota</taxon>
        <taxon>Caudoviricetes</taxon>
        <taxon>Bruynoghevirus</taxon>
    </lineage>
</organism>
<dbReference type="RefSeq" id="YP_001671885.1">
    <property type="nucleotide sequence ID" value="NC_010325.1"/>
</dbReference>
<dbReference type="EMBL" id="AM910650">
    <property type="protein sequence ID" value="CAP45413.1"/>
    <property type="molecule type" value="Genomic_DNA"/>
</dbReference>
<proteinExistence type="predicted"/>
<dbReference type="Proteomes" id="UP000002082">
    <property type="component" value="Segment"/>
</dbReference>
<dbReference type="KEGG" id="vg:5896711"/>
<sequence>MDLGNLWCLLGVHRYKILDGGPYEIRHKGRLVELCHYYDLRRWSAANDDIPPDNPSDPGLHVGSPHQVNQTTNQRILLMQRIDFPSCCTAKIYIGMGPSGIADRYAGLASNGFSPRGFAKELIGAIRRESNEGHGTMVFTVNSEQVVADTILRRMGSHYNPWASSDNHSTKVRVHVINIQAAAEILINHGVLIRRLGGLQDFPGTVEHSEYLDKLCKGL</sequence>
<gene>
    <name evidence="1" type="primary">gp12</name>
</gene>
<accession>A9J6V5</accession>
<protein>
    <submittedName>
        <fullName evidence="1">Uncharacterized protein</fullName>
    </submittedName>
</protein>
<evidence type="ECO:0000313" key="2">
    <source>
        <dbReference type="Proteomes" id="UP000002082"/>
    </source>
</evidence>